<evidence type="ECO:0000313" key="2">
    <source>
        <dbReference type="EMBL" id="KAA0592971.1"/>
    </source>
</evidence>
<reference evidence="2 3" key="1">
    <citation type="submission" date="2019-08" db="EMBL/GenBank/DDBJ databases">
        <authorList>
            <person name="Grouzdev D."/>
            <person name="Tikhonova E."/>
            <person name="Kravchenko I."/>
        </authorList>
    </citation>
    <scope>NUCLEOTIDE SEQUENCE [LARGE SCALE GENOMIC DNA]</scope>
    <source>
        <strain evidence="2 3">59b</strain>
    </source>
</reference>
<name>A0A5A9GEZ0_AZOLI</name>
<feature type="region of interest" description="Disordered" evidence="1">
    <location>
        <begin position="72"/>
        <end position="107"/>
    </location>
</feature>
<dbReference type="EMBL" id="VTTN01000013">
    <property type="protein sequence ID" value="KAA0592971.1"/>
    <property type="molecule type" value="Genomic_DNA"/>
</dbReference>
<feature type="compositionally biased region" description="Basic residues" evidence="1">
    <location>
        <begin position="72"/>
        <end position="94"/>
    </location>
</feature>
<gene>
    <name evidence="2" type="ORF">FZ942_25955</name>
</gene>
<keyword evidence="3" id="KW-1185">Reference proteome</keyword>
<organism evidence="2 3">
    <name type="scientific">Azospirillum lipoferum</name>
    <dbReference type="NCBI Taxonomy" id="193"/>
    <lineage>
        <taxon>Bacteria</taxon>
        <taxon>Pseudomonadati</taxon>
        <taxon>Pseudomonadota</taxon>
        <taxon>Alphaproteobacteria</taxon>
        <taxon>Rhodospirillales</taxon>
        <taxon>Azospirillaceae</taxon>
        <taxon>Azospirillum</taxon>
    </lineage>
</organism>
<dbReference type="Proteomes" id="UP000324927">
    <property type="component" value="Unassembled WGS sequence"/>
</dbReference>
<protein>
    <submittedName>
        <fullName evidence="2">Uncharacterized protein</fullName>
    </submittedName>
</protein>
<sequence>MKTFIDIIAEWPSDQAFAEDAGVTASLVVCWRHRNSVPAKCWRKLVRGAVLRDLAVTLEALAIAAEDRPNWIRRGKGGRRTGRRPPARRTRRKTAAPQGTETQSAAV</sequence>
<dbReference type="RefSeq" id="WP_149233965.1">
    <property type="nucleotide sequence ID" value="NZ_JALJXJ010000015.1"/>
</dbReference>
<comment type="caution">
    <text evidence="2">The sequence shown here is derived from an EMBL/GenBank/DDBJ whole genome shotgun (WGS) entry which is preliminary data.</text>
</comment>
<accession>A0A5A9GEZ0</accession>
<dbReference type="AlphaFoldDB" id="A0A5A9GEZ0"/>
<evidence type="ECO:0000256" key="1">
    <source>
        <dbReference type="SAM" id="MobiDB-lite"/>
    </source>
</evidence>
<dbReference type="OrthoDB" id="7307633at2"/>
<proteinExistence type="predicted"/>
<evidence type="ECO:0000313" key="3">
    <source>
        <dbReference type="Proteomes" id="UP000324927"/>
    </source>
</evidence>